<dbReference type="OrthoDB" id="9781005at2"/>
<keyword evidence="3" id="KW-1185">Reference proteome</keyword>
<dbReference type="SUPFAM" id="SSF53098">
    <property type="entry name" value="Ribonuclease H-like"/>
    <property type="match status" value="1"/>
</dbReference>
<dbReference type="InterPro" id="IPR009057">
    <property type="entry name" value="Homeodomain-like_sf"/>
</dbReference>
<dbReference type="InterPro" id="IPR001584">
    <property type="entry name" value="Integrase_cat-core"/>
</dbReference>
<dbReference type="Proteomes" id="UP000198556">
    <property type="component" value="Unassembled WGS sequence"/>
</dbReference>
<name>A0A1H9Q782_9LACT</name>
<dbReference type="RefSeq" id="WP_089748120.1">
    <property type="nucleotide sequence ID" value="NZ_FOGF01000093.1"/>
</dbReference>
<dbReference type="GO" id="GO:0003676">
    <property type="term" value="F:nucleic acid binding"/>
    <property type="evidence" value="ECO:0007669"/>
    <property type="project" value="InterPro"/>
</dbReference>
<evidence type="ECO:0000313" key="3">
    <source>
        <dbReference type="Proteomes" id="UP000198556"/>
    </source>
</evidence>
<dbReference type="GO" id="GO:0015074">
    <property type="term" value="P:DNA integration"/>
    <property type="evidence" value="ECO:0007669"/>
    <property type="project" value="InterPro"/>
</dbReference>
<dbReference type="AlphaFoldDB" id="A0A1H9Q782"/>
<dbReference type="Gene3D" id="3.30.420.10">
    <property type="entry name" value="Ribonuclease H-like superfamily/Ribonuclease H"/>
    <property type="match status" value="1"/>
</dbReference>
<evidence type="ECO:0000313" key="2">
    <source>
        <dbReference type="EMBL" id="SER56297.1"/>
    </source>
</evidence>
<dbReference type="SUPFAM" id="SSF46689">
    <property type="entry name" value="Homeodomain-like"/>
    <property type="match status" value="1"/>
</dbReference>
<dbReference type="InterPro" id="IPR012337">
    <property type="entry name" value="RNaseH-like_sf"/>
</dbReference>
<dbReference type="Pfam" id="PF13518">
    <property type="entry name" value="HTH_28"/>
    <property type="match status" value="1"/>
</dbReference>
<proteinExistence type="predicted"/>
<gene>
    <name evidence="2" type="ORF">SAMN05421767_1931</name>
</gene>
<dbReference type="InterPro" id="IPR039537">
    <property type="entry name" value="Retrotran_Ty1/copia-like"/>
</dbReference>
<dbReference type="PANTHER" id="PTHR42648:SF12">
    <property type="entry name" value="BLL1855 PROTEIN"/>
    <property type="match status" value="1"/>
</dbReference>
<sequence length="311" mass="37218">MKIIITEEMRLRKKIVEYAIKYDNNALAARKYHTSRQQVQRWRKRYDGTVQSFALKSRKPHSHPNQHTSEEIDIILHCYRYYKKDGLAEVYVQCKKRGYSRHYQSMIKMINRHAKKKEAPKKKSYPKSKWKPDEVTYPGEKVQIDIKYVPIECIGWDTHGVRYYQITAIDEFTRKRVCSIVDEKSVTHTANFLKDLDKKLGFSIKTVQTDNGREFTNDMNQTEQLSYFERVLKVKGIQYKKTRPYSPWQNGKVERSHRVDGERFYNKAFKSLDDLINKHKRYIERENNVARKILGFKSANQVNEEFWHCMA</sequence>
<protein>
    <submittedName>
        <fullName evidence="2">Helix-turn-helix domain-containing protein</fullName>
    </submittedName>
</protein>
<dbReference type="Pfam" id="PF00665">
    <property type="entry name" value="rve"/>
    <property type="match status" value="1"/>
</dbReference>
<reference evidence="2 3" key="1">
    <citation type="submission" date="2016-10" db="EMBL/GenBank/DDBJ databases">
        <authorList>
            <person name="de Groot N.N."/>
        </authorList>
    </citation>
    <scope>NUCLEOTIDE SEQUENCE [LARGE SCALE GENOMIC DNA]</scope>
    <source>
        <strain evidence="2 3">DSM 15827</strain>
    </source>
</reference>
<dbReference type="InterPro" id="IPR055247">
    <property type="entry name" value="InsJ-like_HTH"/>
</dbReference>
<dbReference type="STRING" id="137733.SAMN05421767_1931"/>
<evidence type="ECO:0000259" key="1">
    <source>
        <dbReference type="PROSITE" id="PS50994"/>
    </source>
</evidence>
<dbReference type="PROSITE" id="PS50994">
    <property type="entry name" value="INTEGRASE"/>
    <property type="match status" value="1"/>
</dbReference>
<organism evidence="2 3">
    <name type="scientific">Granulicatella balaenopterae</name>
    <dbReference type="NCBI Taxonomy" id="137733"/>
    <lineage>
        <taxon>Bacteria</taxon>
        <taxon>Bacillati</taxon>
        <taxon>Bacillota</taxon>
        <taxon>Bacilli</taxon>
        <taxon>Lactobacillales</taxon>
        <taxon>Carnobacteriaceae</taxon>
        <taxon>Granulicatella</taxon>
    </lineage>
</organism>
<dbReference type="PANTHER" id="PTHR42648">
    <property type="entry name" value="TRANSPOSASE, PUTATIVE-RELATED"/>
    <property type="match status" value="1"/>
</dbReference>
<feature type="domain" description="Integrase catalytic" evidence="1">
    <location>
        <begin position="134"/>
        <end position="311"/>
    </location>
</feature>
<dbReference type="InterPro" id="IPR036397">
    <property type="entry name" value="RNaseH_sf"/>
</dbReference>
<accession>A0A1H9Q782</accession>
<dbReference type="EMBL" id="FOGF01000093">
    <property type="protein sequence ID" value="SER56297.1"/>
    <property type="molecule type" value="Genomic_DNA"/>
</dbReference>